<name>A0A1E5L964_9FIRM</name>
<dbReference type="PANTHER" id="PTHR31760">
    <property type="entry name" value="S-ADENOSYL-L-METHIONINE-DEPENDENT METHYLTRANSFERASES SUPERFAMILY PROTEIN"/>
    <property type="match status" value="1"/>
</dbReference>
<dbReference type="SUPFAM" id="SSF53335">
    <property type="entry name" value="S-adenosyl-L-methionine-dependent methyltransferases"/>
    <property type="match status" value="1"/>
</dbReference>
<feature type="binding site" evidence="6">
    <location>
        <begin position="135"/>
        <end position="136"/>
    </location>
    <ligand>
        <name>S-adenosyl-L-methionine</name>
        <dbReference type="ChEBI" id="CHEBI:59789"/>
    </ligand>
</feature>
<evidence type="ECO:0000313" key="8">
    <source>
        <dbReference type="Proteomes" id="UP000095255"/>
    </source>
</evidence>
<protein>
    <recommendedName>
        <fullName evidence="6">Ribosomal RNA small subunit methyltransferase G</fullName>
        <ecNumber evidence="6">2.1.1.-</ecNumber>
    </recommendedName>
    <alternativeName>
        <fullName evidence="6">16S rRNA 7-methylguanosine methyltransferase</fullName>
        <shortName evidence="6">16S rRNA m7G methyltransferase</shortName>
    </alternativeName>
</protein>
<comment type="caution">
    <text evidence="6">Lacks conserved residue(s) required for the propagation of feature annotation.</text>
</comment>
<dbReference type="EMBL" id="MJAT01000003">
    <property type="protein sequence ID" value="OEH86483.1"/>
    <property type="molecule type" value="Genomic_DNA"/>
</dbReference>
<dbReference type="RefSeq" id="WP_069701078.1">
    <property type="nucleotide sequence ID" value="NZ_MJAT01000003.1"/>
</dbReference>
<feature type="binding site" evidence="6">
    <location>
        <position position="84"/>
    </location>
    <ligand>
        <name>S-adenosyl-L-methionine</name>
        <dbReference type="ChEBI" id="CHEBI:59789"/>
    </ligand>
</feature>
<gene>
    <name evidence="6" type="primary">rsmG</name>
    <name evidence="7" type="ORF">BHU72_12775</name>
</gene>
<comment type="subcellular location">
    <subcellularLocation>
        <location evidence="6">Cytoplasm</location>
    </subcellularLocation>
</comment>
<sequence length="245" mass="27588">MDNLRMKVQENFQSLMEGHGVSLTDKQLDQFYQYYVILVEWNEKMNLTGITEISEVYIKHFYDSLTLALSFPKIQGKFTAIDVGSGAGFPGIPLKIAFPELEITFLDSLMKRINFLKAVTEQLGLQNCHFVHGRAEEIAQDVKFREKYDISIARAVARLAVLNELCLPFVRVNGSFYSMKGPDIDAELLEAKQSIKVLGGKANKTQALELPEGHGQRSIIEIKKVSPTPKKYPRKPGTPARTPLI</sequence>
<dbReference type="EC" id="2.1.1.-" evidence="6"/>
<comment type="similarity">
    <text evidence="6">Belongs to the methyltransferase superfamily. RNA methyltransferase RsmG family.</text>
</comment>
<dbReference type="GO" id="GO:0070043">
    <property type="term" value="F:rRNA (guanine-N7-)-methyltransferase activity"/>
    <property type="evidence" value="ECO:0007669"/>
    <property type="project" value="UniProtKB-UniRule"/>
</dbReference>
<dbReference type="PIRSF" id="PIRSF003078">
    <property type="entry name" value="GidB"/>
    <property type="match status" value="1"/>
</dbReference>
<dbReference type="Proteomes" id="UP000095255">
    <property type="component" value="Unassembled WGS sequence"/>
</dbReference>
<dbReference type="Gene3D" id="3.40.50.150">
    <property type="entry name" value="Vaccinia Virus protein VP39"/>
    <property type="match status" value="1"/>
</dbReference>
<dbReference type="AlphaFoldDB" id="A0A1E5L964"/>
<comment type="function">
    <text evidence="6">Specifically methylates the N7 position of a guanine in 16S rRNA.</text>
</comment>
<evidence type="ECO:0000256" key="6">
    <source>
        <dbReference type="HAMAP-Rule" id="MF_00074"/>
    </source>
</evidence>
<feature type="binding site" evidence="6">
    <location>
        <position position="89"/>
    </location>
    <ligand>
        <name>S-adenosyl-L-methionine</name>
        <dbReference type="ChEBI" id="CHEBI:59789"/>
    </ligand>
</feature>
<evidence type="ECO:0000256" key="3">
    <source>
        <dbReference type="ARBA" id="ARBA00022603"/>
    </source>
</evidence>
<keyword evidence="5 6" id="KW-0949">S-adenosyl-L-methionine</keyword>
<dbReference type="NCBIfam" id="TIGR00138">
    <property type="entry name" value="rsmG_gidB"/>
    <property type="match status" value="1"/>
</dbReference>
<evidence type="ECO:0000256" key="1">
    <source>
        <dbReference type="ARBA" id="ARBA00022490"/>
    </source>
</evidence>
<evidence type="ECO:0000256" key="5">
    <source>
        <dbReference type="ARBA" id="ARBA00022691"/>
    </source>
</evidence>
<dbReference type="Pfam" id="PF02527">
    <property type="entry name" value="GidB"/>
    <property type="match status" value="1"/>
</dbReference>
<keyword evidence="3 6" id="KW-0489">Methyltransferase</keyword>
<organism evidence="7 8">
    <name type="scientific">Desulfuribacillus stibiiarsenatis</name>
    <dbReference type="NCBI Taxonomy" id="1390249"/>
    <lineage>
        <taxon>Bacteria</taxon>
        <taxon>Bacillati</taxon>
        <taxon>Bacillota</taxon>
        <taxon>Desulfuribacillia</taxon>
        <taxon>Desulfuribacillales</taxon>
        <taxon>Desulfuribacillaceae</taxon>
        <taxon>Desulfuribacillus</taxon>
    </lineage>
</organism>
<comment type="caution">
    <text evidence="7">The sequence shown here is derived from an EMBL/GenBank/DDBJ whole genome shotgun (WGS) entry which is preliminary data.</text>
</comment>
<dbReference type="GO" id="GO:0005829">
    <property type="term" value="C:cytosol"/>
    <property type="evidence" value="ECO:0007669"/>
    <property type="project" value="TreeGrafter"/>
</dbReference>
<accession>A0A1E5L964</accession>
<dbReference type="HAMAP" id="MF_00074">
    <property type="entry name" value="16SrRNA_methyltr_G"/>
    <property type="match status" value="1"/>
</dbReference>
<reference evidence="7 8" key="1">
    <citation type="submission" date="2016-09" db="EMBL/GenBank/DDBJ databases">
        <title>Desulfuribacillus arsenicus sp. nov., an obligately anaerobic, dissimilatory arsenic- and antimonate-reducing bacterium isolated from anoxic sediments.</title>
        <authorList>
            <person name="Abin C.A."/>
            <person name="Hollibaugh J.T."/>
        </authorList>
    </citation>
    <scope>NUCLEOTIDE SEQUENCE [LARGE SCALE GENOMIC DNA]</scope>
    <source>
        <strain evidence="7 8">MLFW-2</strain>
    </source>
</reference>
<proteinExistence type="inferred from homology"/>
<dbReference type="InterPro" id="IPR029063">
    <property type="entry name" value="SAM-dependent_MTases_sf"/>
</dbReference>
<dbReference type="STRING" id="1390249.BHU72_12775"/>
<dbReference type="CDD" id="cd02440">
    <property type="entry name" value="AdoMet_MTases"/>
    <property type="match status" value="1"/>
</dbReference>
<evidence type="ECO:0000256" key="4">
    <source>
        <dbReference type="ARBA" id="ARBA00022679"/>
    </source>
</evidence>
<dbReference type="InterPro" id="IPR003682">
    <property type="entry name" value="rRNA_ssu_MeTfrase_G"/>
</dbReference>
<evidence type="ECO:0000256" key="2">
    <source>
        <dbReference type="ARBA" id="ARBA00022552"/>
    </source>
</evidence>
<feature type="binding site" evidence="6">
    <location>
        <position position="154"/>
    </location>
    <ligand>
        <name>S-adenosyl-L-methionine</name>
        <dbReference type="ChEBI" id="CHEBI:59789"/>
    </ligand>
</feature>
<dbReference type="PANTHER" id="PTHR31760:SF0">
    <property type="entry name" value="S-ADENOSYL-L-METHIONINE-DEPENDENT METHYLTRANSFERASES SUPERFAMILY PROTEIN"/>
    <property type="match status" value="1"/>
</dbReference>
<keyword evidence="8" id="KW-1185">Reference proteome</keyword>
<keyword evidence="1 6" id="KW-0963">Cytoplasm</keyword>
<evidence type="ECO:0000313" key="7">
    <source>
        <dbReference type="EMBL" id="OEH86483.1"/>
    </source>
</evidence>
<keyword evidence="4 6" id="KW-0808">Transferase</keyword>
<keyword evidence="2 6" id="KW-0698">rRNA processing</keyword>
<dbReference type="FunFam" id="3.40.50.150:FF:000041">
    <property type="entry name" value="Ribosomal RNA small subunit methyltransferase G"/>
    <property type="match status" value="1"/>
</dbReference>
<dbReference type="OrthoDB" id="9808773at2"/>